<organism evidence="1 2">
    <name type="scientific">Rhizophagus clarus</name>
    <dbReference type="NCBI Taxonomy" id="94130"/>
    <lineage>
        <taxon>Eukaryota</taxon>
        <taxon>Fungi</taxon>
        <taxon>Fungi incertae sedis</taxon>
        <taxon>Mucoromycota</taxon>
        <taxon>Glomeromycotina</taxon>
        <taxon>Glomeromycetes</taxon>
        <taxon>Glomerales</taxon>
        <taxon>Glomeraceae</taxon>
        <taxon>Rhizophagus</taxon>
    </lineage>
</organism>
<keyword evidence="2" id="KW-1185">Reference proteome</keyword>
<gene>
    <name evidence="1" type="ORF">RclHR1_12670003</name>
</gene>
<reference evidence="1 2" key="1">
    <citation type="submission" date="2017-11" db="EMBL/GenBank/DDBJ databases">
        <title>The genome of Rhizophagus clarus HR1 reveals common genetic basis of auxotrophy among arbuscular mycorrhizal fungi.</title>
        <authorList>
            <person name="Kobayashi Y."/>
        </authorList>
    </citation>
    <scope>NUCLEOTIDE SEQUENCE [LARGE SCALE GENOMIC DNA]</scope>
    <source>
        <strain evidence="1 2">HR1</strain>
    </source>
</reference>
<dbReference type="AlphaFoldDB" id="A0A2Z6Q7S9"/>
<evidence type="ECO:0000313" key="2">
    <source>
        <dbReference type="Proteomes" id="UP000247702"/>
    </source>
</evidence>
<accession>A0A2Z6Q7S9</accession>
<sequence length="71" mass="8254">MNRSEQSSRSQRFAATWPHESLSFSLQFVTATWSIWANFTFPEVRYTKSVKLLYNDMSGLIKKRVSVYSGV</sequence>
<evidence type="ECO:0000313" key="1">
    <source>
        <dbReference type="EMBL" id="GBB86230.1"/>
    </source>
</evidence>
<name>A0A2Z6Q7S9_9GLOM</name>
<protein>
    <submittedName>
        <fullName evidence="1">Uncharacterized protein</fullName>
    </submittedName>
</protein>
<dbReference type="EMBL" id="BEXD01000299">
    <property type="protein sequence ID" value="GBB86230.1"/>
    <property type="molecule type" value="Genomic_DNA"/>
</dbReference>
<dbReference type="Proteomes" id="UP000247702">
    <property type="component" value="Unassembled WGS sequence"/>
</dbReference>
<comment type="caution">
    <text evidence="1">The sequence shown here is derived from an EMBL/GenBank/DDBJ whole genome shotgun (WGS) entry which is preliminary data.</text>
</comment>
<proteinExistence type="predicted"/>